<evidence type="ECO:0000256" key="3">
    <source>
        <dbReference type="ARBA" id="ARBA00022448"/>
    </source>
</evidence>
<name>A0A5A8ECI6_CAFRO</name>
<dbReference type="AlphaFoldDB" id="A0A5A8ECI6"/>
<dbReference type="InterPro" id="IPR045150">
    <property type="entry name" value="CYB561D1/2"/>
</dbReference>
<evidence type="ECO:0000313" key="17">
    <source>
        <dbReference type="Proteomes" id="UP000322899"/>
    </source>
</evidence>
<reference evidence="13" key="2">
    <citation type="submission" date="2021-01" db="EMBL/GenBank/DDBJ databases">
        <authorList>
            <person name="Corre E."/>
            <person name="Pelletier E."/>
            <person name="Niang G."/>
            <person name="Scheremetjew M."/>
            <person name="Finn R."/>
            <person name="Kale V."/>
            <person name="Holt S."/>
            <person name="Cochrane G."/>
            <person name="Meng A."/>
            <person name="Brown T."/>
            <person name="Cohen L."/>
        </authorList>
    </citation>
    <scope>NUCLEOTIDE SEQUENCE</scope>
    <source>
        <strain evidence="13">E4-10</strain>
    </source>
</reference>
<dbReference type="EMBL" id="VLTL01000073">
    <property type="protein sequence ID" value="KAA0162905.1"/>
    <property type="molecule type" value="Genomic_DNA"/>
</dbReference>
<dbReference type="Proteomes" id="UP000322899">
    <property type="component" value="Unassembled WGS sequence"/>
</dbReference>
<feature type="transmembrane region" description="Helical" evidence="11">
    <location>
        <begin position="71"/>
        <end position="93"/>
    </location>
</feature>
<evidence type="ECO:0000313" key="14">
    <source>
        <dbReference type="EMBL" id="KAA0162905.1"/>
    </source>
</evidence>
<dbReference type="PANTHER" id="PTHR15422:SF45">
    <property type="entry name" value="CYTOCHROME B561 DOMAIN-CONTAINING PROTEIN"/>
    <property type="match status" value="1"/>
</dbReference>
<evidence type="ECO:0000256" key="7">
    <source>
        <dbReference type="ARBA" id="ARBA00022982"/>
    </source>
</evidence>
<keyword evidence="3" id="KW-0813">Transport</keyword>
<dbReference type="GO" id="GO:0016020">
    <property type="term" value="C:membrane"/>
    <property type="evidence" value="ECO:0007669"/>
    <property type="project" value="UniProtKB-SubCell"/>
</dbReference>
<dbReference type="PROSITE" id="PS50939">
    <property type="entry name" value="CYTOCHROME_B561"/>
    <property type="match status" value="1"/>
</dbReference>
<accession>A0A5A8ECI6</accession>
<dbReference type="EMBL" id="VLTO01000015">
    <property type="protein sequence ID" value="KAA0175249.1"/>
    <property type="molecule type" value="Genomic_DNA"/>
</dbReference>
<keyword evidence="4" id="KW-0349">Heme</keyword>
<dbReference type="Pfam" id="PF03188">
    <property type="entry name" value="Cytochrom_B561"/>
    <property type="match status" value="1"/>
</dbReference>
<keyword evidence="6" id="KW-0479">Metal-binding</keyword>
<keyword evidence="5 11" id="KW-0812">Transmembrane</keyword>
<dbReference type="Gene3D" id="1.20.120.1770">
    <property type="match status" value="1"/>
</dbReference>
<feature type="domain" description="Cytochrome b561" evidence="12">
    <location>
        <begin position="1"/>
        <end position="207"/>
    </location>
</feature>
<evidence type="ECO:0000256" key="8">
    <source>
        <dbReference type="ARBA" id="ARBA00022989"/>
    </source>
</evidence>
<comment type="cofactor">
    <cofactor evidence="1">
        <name>heme b</name>
        <dbReference type="ChEBI" id="CHEBI:60344"/>
    </cofactor>
</comment>
<keyword evidence="8 11" id="KW-1133">Transmembrane helix</keyword>
<dbReference type="EMBL" id="VLTM01000016">
    <property type="protein sequence ID" value="KAA0164754.1"/>
    <property type="molecule type" value="Genomic_DNA"/>
</dbReference>
<dbReference type="PANTHER" id="PTHR15422">
    <property type="entry name" value="OS05G0565100 PROTEIN"/>
    <property type="match status" value="1"/>
</dbReference>
<evidence type="ECO:0000256" key="4">
    <source>
        <dbReference type="ARBA" id="ARBA00022617"/>
    </source>
</evidence>
<dbReference type="Proteomes" id="UP000325113">
    <property type="component" value="Unassembled WGS sequence"/>
</dbReference>
<reference evidence="17 18" key="1">
    <citation type="submission" date="2019-07" db="EMBL/GenBank/DDBJ databases">
        <title>Genomes of Cafeteria roenbergensis.</title>
        <authorList>
            <person name="Fischer M.G."/>
            <person name="Hackl T."/>
            <person name="Roman M."/>
        </authorList>
    </citation>
    <scope>NUCLEOTIDE SEQUENCE [LARGE SCALE GENOMIC DNA]</scope>
    <source>
        <strain evidence="15 19">Cflag</strain>
        <strain evidence="16 17">E4-10P</strain>
        <strain evidence="14 18">RCC970-E3</strain>
    </source>
</reference>
<evidence type="ECO:0000256" key="6">
    <source>
        <dbReference type="ARBA" id="ARBA00022723"/>
    </source>
</evidence>
<feature type="transmembrane region" description="Helical" evidence="11">
    <location>
        <begin position="113"/>
        <end position="131"/>
    </location>
</feature>
<proteinExistence type="predicted"/>
<organism evidence="16 17">
    <name type="scientific">Cafeteria roenbergensis</name>
    <name type="common">Marine flagellate</name>
    <dbReference type="NCBI Taxonomy" id="33653"/>
    <lineage>
        <taxon>Eukaryota</taxon>
        <taxon>Sar</taxon>
        <taxon>Stramenopiles</taxon>
        <taxon>Bigyra</taxon>
        <taxon>Opalozoa</taxon>
        <taxon>Bicosoecida</taxon>
        <taxon>Cafeteriaceae</taxon>
        <taxon>Cafeteria</taxon>
    </lineage>
</organism>
<feature type="transmembrane region" description="Helical" evidence="11">
    <location>
        <begin position="152"/>
        <end position="172"/>
    </location>
</feature>
<evidence type="ECO:0000256" key="10">
    <source>
        <dbReference type="ARBA" id="ARBA00023136"/>
    </source>
</evidence>
<dbReference type="GO" id="GO:0140575">
    <property type="term" value="F:transmembrane monodehydroascorbate reductase activity"/>
    <property type="evidence" value="ECO:0007669"/>
    <property type="project" value="InterPro"/>
</dbReference>
<evidence type="ECO:0000256" key="1">
    <source>
        <dbReference type="ARBA" id="ARBA00001970"/>
    </source>
</evidence>
<keyword evidence="9" id="KW-0408">Iron</keyword>
<protein>
    <recommendedName>
        <fullName evidence="12">Cytochrome b561 domain-containing protein</fullName>
    </recommendedName>
</protein>
<evidence type="ECO:0000259" key="12">
    <source>
        <dbReference type="PROSITE" id="PS50939"/>
    </source>
</evidence>
<evidence type="ECO:0000313" key="13">
    <source>
        <dbReference type="EMBL" id="CAD8556205.1"/>
    </source>
</evidence>
<dbReference type="OrthoDB" id="432881at2759"/>
<feature type="transmembrane region" description="Helical" evidence="11">
    <location>
        <begin position="184"/>
        <end position="208"/>
    </location>
</feature>
<dbReference type="Proteomes" id="UP000324907">
    <property type="component" value="Unassembled WGS sequence"/>
</dbReference>
<evidence type="ECO:0000256" key="5">
    <source>
        <dbReference type="ARBA" id="ARBA00022692"/>
    </source>
</evidence>
<evidence type="ECO:0000313" key="15">
    <source>
        <dbReference type="EMBL" id="KAA0164754.1"/>
    </source>
</evidence>
<gene>
    <name evidence="13" type="ORF">CROE0942_LOCUS538</name>
    <name evidence="16" type="ORF">FNF27_03257</name>
    <name evidence="14" type="ORF">FNF28_04461</name>
    <name evidence="15" type="ORF">FNF31_02291</name>
</gene>
<evidence type="ECO:0000313" key="16">
    <source>
        <dbReference type="EMBL" id="KAA0175249.1"/>
    </source>
</evidence>
<evidence type="ECO:0000313" key="18">
    <source>
        <dbReference type="Proteomes" id="UP000324907"/>
    </source>
</evidence>
<dbReference type="EMBL" id="HBET01000751">
    <property type="protein sequence ID" value="CAD8556205.1"/>
    <property type="molecule type" value="Transcribed_RNA"/>
</dbReference>
<evidence type="ECO:0000256" key="9">
    <source>
        <dbReference type="ARBA" id="ARBA00023004"/>
    </source>
</evidence>
<keyword evidence="7" id="KW-0249">Electron transport</keyword>
<evidence type="ECO:0000313" key="19">
    <source>
        <dbReference type="Proteomes" id="UP000325113"/>
    </source>
</evidence>
<evidence type="ECO:0000256" key="2">
    <source>
        <dbReference type="ARBA" id="ARBA00004141"/>
    </source>
</evidence>
<dbReference type="SMART" id="SM00665">
    <property type="entry name" value="B561"/>
    <property type="match status" value="1"/>
</dbReference>
<keyword evidence="10 11" id="KW-0472">Membrane</keyword>
<comment type="subcellular location">
    <subcellularLocation>
        <location evidence="2">Membrane</location>
        <topology evidence="2">Multi-pass membrane protein</topology>
    </subcellularLocation>
</comment>
<dbReference type="GO" id="GO:0046872">
    <property type="term" value="F:metal ion binding"/>
    <property type="evidence" value="ECO:0007669"/>
    <property type="project" value="UniProtKB-KW"/>
</dbReference>
<evidence type="ECO:0000256" key="11">
    <source>
        <dbReference type="SAM" id="Phobius"/>
    </source>
</evidence>
<feature type="transmembrane region" description="Helical" evidence="11">
    <location>
        <begin position="38"/>
        <end position="59"/>
    </location>
</feature>
<sequence>MSAIWGISALASIGGAVASLVVLTQAMTAQPGVHLFTWHPILMMAAFTLLGPSAAIFVQARKATTNSSTRFGLILAHASLQWTAAACAAGGFYAVYEHKDAKGYGHFTSLHSWVGLAAMGMYAGAMMYAAFRTTTNKNFSMLWSDVMHRIGGVFAVSVGAAAVCTGILHERWTPPNMATQTQQLIAGAAVLGALTVAVGFVMPPGAAAEDTHDKKATKAD</sequence>
<dbReference type="InterPro" id="IPR006593">
    <property type="entry name" value="Cyt_b561/ferric_Rdtase_TM"/>
</dbReference>